<reference evidence="2 3" key="1">
    <citation type="submission" date="2022-10" db="EMBL/GenBank/DDBJ databases">
        <title>The complete genomes of actinobacterial strains from the NBC collection.</title>
        <authorList>
            <person name="Joergensen T.S."/>
            <person name="Alvarez Arevalo M."/>
            <person name="Sterndorff E.B."/>
            <person name="Faurdal D."/>
            <person name="Vuksanovic O."/>
            <person name="Mourched A.-S."/>
            <person name="Charusanti P."/>
            <person name="Shaw S."/>
            <person name="Blin K."/>
            <person name="Weber T."/>
        </authorList>
    </citation>
    <scope>NUCLEOTIDE SEQUENCE [LARGE SCALE GENOMIC DNA]</scope>
    <source>
        <strain evidence="2 3">NBC_00123</strain>
    </source>
</reference>
<dbReference type="Proteomes" id="UP001622594">
    <property type="component" value="Chromosome"/>
</dbReference>
<name>A0ABZ1LNZ6_9ACTN</name>
<evidence type="ECO:0000256" key="1">
    <source>
        <dbReference type="SAM" id="MobiDB-lite"/>
    </source>
</evidence>
<accession>A0ABZ1LNZ6</accession>
<dbReference type="EMBL" id="CP108188">
    <property type="protein sequence ID" value="WTR74839.1"/>
    <property type="molecule type" value="Genomic_DNA"/>
</dbReference>
<organism evidence="2 3">
    <name type="scientific">Streptomyces zaomyceticus</name>
    <dbReference type="NCBI Taxonomy" id="68286"/>
    <lineage>
        <taxon>Bacteria</taxon>
        <taxon>Bacillati</taxon>
        <taxon>Actinomycetota</taxon>
        <taxon>Actinomycetes</taxon>
        <taxon>Kitasatosporales</taxon>
        <taxon>Streptomycetaceae</taxon>
        <taxon>Streptomyces</taxon>
    </lineage>
</organism>
<evidence type="ECO:0000313" key="3">
    <source>
        <dbReference type="Proteomes" id="UP001622594"/>
    </source>
</evidence>
<proteinExistence type="predicted"/>
<evidence type="ECO:0000313" key="2">
    <source>
        <dbReference type="EMBL" id="WTR74839.1"/>
    </source>
</evidence>
<feature type="region of interest" description="Disordered" evidence="1">
    <location>
        <begin position="1"/>
        <end position="24"/>
    </location>
</feature>
<sequence>MPHHSSNAARRGRGRSSQTEKSSWTVMVRGSFDTAATYSAAGAVALYKDSWCSTDMSSMPSAPA</sequence>
<dbReference type="RefSeq" id="WP_371637353.1">
    <property type="nucleotide sequence ID" value="NZ_CP108062.1"/>
</dbReference>
<protein>
    <submittedName>
        <fullName evidence="2">Uncharacterized protein</fullName>
    </submittedName>
</protein>
<keyword evidence="3" id="KW-1185">Reference proteome</keyword>
<gene>
    <name evidence="2" type="ORF">OG814_39005</name>
</gene>